<evidence type="ECO:0000313" key="2">
    <source>
        <dbReference type="WBParaSite" id="SCUD_0001727001-mRNA-1"/>
    </source>
</evidence>
<dbReference type="AlphaFoldDB" id="A0A183KQD2"/>
<evidence type="ECO:0000256" key="1">
    <source>
        <dbReference type="SAM" id="MobiDB-lite"/>
    </source>
</evidence>
<proteinExistence type="predicted"/>
<feature type="compositionally biased region" description="Basic and acidic residues" evidence="1">
    <location>
        <begin position="93"/>
        <end position="103"/>
    </location>
</feature>
<sequence length="109" mass="13046">MSRQFCCMEWELGEVRKPPSIKYKCSLTVVDAKYLGSVGQILSTATYYRIEQTRAEEEIRKKRWKWIGHTLRKAPNGIIRHCQTRRGRTKNTSHRETETDMRRMNNNWI</sequence>
<feature type="region of interest" description="Disordered" evidence="1">
    <location>
        <begin position="85"/>
        <end position="109"/>
    </location>
</feature>
<name>A0A183KQD2_9TREM</name>
<dbReference type="WBParaSite" id="SCUD_0001727001-mRNA-1">
    <property type="protein sequence ID" value="SCUD_0001727001-mRNA-1"/>
    <property type="gene ID" value="SCUD_0001727001"/>
</dbReference>
<accession>A0A183KQD2</accession>
<reference evidence="2" key="1">
    <citation type="submission" date="2016-06" db="UniProtKB">
        <authorList>
            <consortium name="WormBaseParasite"/>
        </authorList>
    </citation>
    <scope>IDENTIFICATION</scope>
</reference>
<organism evidence="2">
    <name type="scientific">Schistosoma curassoni</name>
    <dbReference type="NCBI Taxonomy" id="6186"/>
    <lineage>
        <taxon>Eukaryota</taxon>
        <taxon>Metazoa</taxon>
        <taxon>Spiralia</taxon>
        <taxon>Lophotrochozoa</taxon>
        <taxon>Platyhelminthes</taxon>
        <taxon>Trematoda</taxon>
        <taxon>Digenea</taxon>
        <taxon>Strigeidida</taxon>
        <taxon>Schistosomatoidea</taxon>
        <taxon>Schistosomatidae</taxon>
        <taxon>Schistosoma</taxon>
    </lineage>
</organism>
<protein>
    <submittedName>
        <fullName evidence="2">Uncharacterized protein</fullName>
    </submittedName>
</protein>